<evidence type="ECO:0000256" key="2">
    <source>
        <dbReference type="ARBA" id="ARBA00022801"/>
    </source>
</evidence>
<dbReference type="AlphaFoldDB" id="A0A6B2KNL5"/>
<evidence type="ECO:0000259" key="5">
    <source>
        <dbReference type="Pfam" id="PF02897"/>
    </source>
</evidence>
<sequence length="692" mass="75748">MTPHDPYLWLESLDSPDAQAWVDTQNLKTRQLLDADPRCAPLTAEILAHLQDTRQIPFFAEHDGWLYNFHQDEAHPRGLYRRTTLAAYRAGGNDWQPVFDLDALAEAEDWFLDGVSHCTLVPARAMLFLTRGGQDATVCREFDIEAGDFIDDGFNFPEGKSHIAWRDADSALVCPGWQGAPLTRAGYPREVWRVTRGEGGQHAWVKLFAAGKGAMMVAAWRYLDADGAPLDIIEASDSFYRKTYHLIGSDDGTHALPLPERADIEGYLHGELLVKLADDWAWQGNEYRAGSLLAVALPALTPLATLTPDPSPAGRGGATVSLGRVQVLVAPHDKCSVESVETTRTSVVVNLIDNVKSRLVAFDRVDGAWRERALPVPDSGVVEFADQPWDTDIICYSFSDFLTPTGLWRLNVATGEQEVLRAQPAAFDASAFVAEQHSALASDGTAIPYFVVRGRHTVMDGRTPTLMYGYGGFEVPMLPYYVENFGPHWLEKGGAFVLACIRGGGEFGPAWHQAAQGPRRAVSFGDFIAVAEDLVARGLTSPRRLGIEGGSNGGLLVGACMVRRPALFNAVVCEVPLLDMLRYTELLAGASWIDEYGDPADEAERAALAAYSPYHHVQAGEPYPLALFTTSAKDDRVHPGHARKMVARLQALGHDALLIETDAGGHTGNAQQAQTAEELARVLVYLYRQLMD</sequence>
<keyword evidence="3" id="KW-0720">Serine protease</keyword>
<dbReference type="RefSeq" id="WP_163314688.1">
    <property type="nucleotide sequence ID" value="NZ_JAAGAA010000001.1"/>
</dbReference>
<evidence type="ECO:0000259" key="4">
    <source>
        <dbReference type="Pfam" id="PF00326"/>
    </source>
</evidence>
<dbReference type="GO" id="GO:0004252">
    <property type="term" value="F:serine-type endopeptidase activity"/>
    <property type="evidence" value="ECO:0007669"/>
    <property type="project" value="InterPro"/>
</dbReference>
<dbReference type="Pfam" id="PF02897">
    <property type="entry name" value="Peptidase_S9_N"/>
    <property type="match status" value="2"/>
</dbReference>
<dbReference type="InterPro" id="IPR002470">
    <property type="entry name" value="Peptidase_S9A"/>
</dbReference>
<feature type="domain" description="Peptidase S9A N-terminal" evidence="5">
    <location>
        <begin position="324"/>
        <end position="422"/>
    </location>
</feature>
<keyword evidence="2" id="KW-0378">Hydrolase</keyword>
<dbReference type="PRINTS" id="PR00862">
    <property type="entry name" value="PROLIGOPTASE"/>
</dbReference>
<dbReference type="InterPro" id="IPR029058">
    <property type="entry name" value="AB_hydrolase_fold"/>
</dbReference>
<organism evidence="6 7">
    <name type="scientific">Crenobacter caeni</name>
    <dbReference type="NCBI Taxonomy" id="2705474"/>
    <lineage>
        <taxon>Bacteria</taxon>
        <taxon>Pseudomonadati</taxon>
        <taxon>Pseudomonadota</taxon>
        <taxon>Betaproteobacteria</taxon>
        <taxon>Neisseriales</taxon>
        <taxon>Neisseriaceae</taxon>
        <taxon>Crenobacter</taxon>
    </lineage>
</organism>
<dbReference type="Gene3D" id="2.130.10.120">
    <property type="entry name" value="Prolyl oligopeptidase, N-terminal domain"/>
    <property type="match status" value="1"/>
</dbReference>
<evidence type="ECO:0000313" key="6">
    <source>
        <dbReference type="EMBL" id="NDV11387.1"/>
    </source>
</evidence>
<keyword evidence="1" id="KW-0645">Protease</keyword>
<dbReference type="GO" id="GO:0006508">
    <property type="term" value="P:proteolysis"/>
    <property type="evidence" value="ECO:0007669"/>
    <property type="project" value="UniProtKB-KW"/>
</dbReference>
<dbReference type="Proteomes" id="UP000482578">
    <property type="component" value="Unassembled WGS sequence"/>
</dbReference>
<gene>
    <name evidence="6" type="ORF">GZH52_01005</name>
</gene>
<feature type="domain" description="Peptidase S9 prolyl oligopeptidase catalytic" evidence="4">
    <location>
        <begin position="487"/>
        <end position="690"/>
    </location>
</feature>
<protein>
    <submittedName>
        <fullName evidence="6">S9 family peptidase</fullName>
    </submittedName>
</protein>
<dbReference type="GO" id="GO:0005829">
    <property type="term" value="C:cytosol"/>
    <property type="evidence" value="ECO:0007669"/>
    <property type="project" value="TreeGrafter"/>
</dbReference>
<dbReference type="Gene3D" id="3.40.50.1820">
    <property type="entry name" value="alpha/beta hydrolase"/>
    <property type="match status" value="1"/>
</dbReference>
<evidence type="ECO:0000256" key="1">
    <source>
        <dbReference type="ARBA" id="ARBA00022670"/>
    </source>
</evidence>
<dbReference type="InterPro" id="IPR023302">
    <property type="entry name" value="Pept_S9A_N"/>
</dbReference>
<evidence type="ECO:0000313" key="7">
    <source>
        <dbReference type="Proteomes" id="UP000482578"/>
    </source>
</evidence>
<dbReference type="SUPFAM" id="SSF53474">
    <property type="entry name" value="alpha/beta-Hydrolases"/>
    <property type="match status" value="1"/>
</dbReference>
<name>A0A6B2KNL5_9NEIS</name>
<dbReference type="EMBL" id="JAAGAA010000001">
    <property type="protein sequence ID" value="NDV11387.1"/>
    <property type="molecule type" value="Genomic_DNA"/>
</dbReference>
<dbReference type="PANTHER" id="PTHR42881:SF13">
    <property type="entry name" value="PROLYL ENDOPEPTIDASE"/>
    <property type="match status" value="1"/>
</dbReference>
<dbReference type="Pfam" id="PF00326">
    <property type="entry name" value="Peptidase_S9"/>
    <property type="match status" value="1"/>
</dbReference>
<keyword evidence="7" id="KW-1185">Reference proteome</keyword>
<dbReference type="PANTHER" id="PTHR42881">
    <property type="entry name" value="PROLYL ENDOPEPTIDASE"/>
    <property type="match status" value="1"/>
</dbReference>
<accession>A0A6B2KNL5</accession>
<dbReference type="InterPro" id="IPR001375">
    <property type="entry name" value="Peptidase_S9_cat"/>
</dbReference>
<proteinExistence type="predicted"/>
<dbReference type="GO" id="GO:0070012">
    <property type="term" value="F:oligopeptidase activity"/>
    <property type="evidence" value="ECO:0007669"/>
    <property type="project" value="TreeGrafter"/>
</dbReference>
<dbReference type="SUPFAM" id="SSF50993">
    <property type="entry name" value="Peptidase/esterase 'gauge' domain"/>
    <property type="match status" value="1"/>
</dbReference>
<reference evidence="6 7" key="1">
    <citation type="submission" date="2020-02" db="EMBL/GenBank/DDBJ databases">
        <authorList>
            <person name="Yang Z."/>
        </authorList>
    </citation>
    <scope>NUCLEOTIDE SEQUENCE [LARGE SCALE GENOMIC DNA]</scope>
    <source>
        <strain evidence="6 7">HX-7-9</strain>
    </source>
</reference>
<feature type="domain" description="Peptidase S9A N-terminal" evidence="5">
    <location>
        <begin position="4"/>
        <end position="169"/>
    </location>
</feature>
<comment type="caution">
    <text evidence="6">The sequence shown here is derived from an EMBL/GenBank/DDBJ whole genome shotgun (WGS) entry which is preliminary data.</text>
</comment>
<evidence type="ECO:0000256" key="3">
    <source>
        <dbReference type="ARBA" id="ARBA00022825"/>
    </source>
</evidence>
<dbReference type="InterPro" id="IPR051167">
    <property type="entry name" value="Prolyl_oligopep/macrocyclase"/>
</dbReference>